<dbReference type="Proteomes" id="UP000677082">
    <property type="component" value="Unassembled WGS sequence"/>
</dbReference>
<evidence type="ECO:0000313" key="2">
    <source>
        <dbReference type="Proteomes" id="UP000677082"/>
    </source>
</evidence>
<dbReference type="EMBL" id="BOQN01000011">
    <property type="protein sequence ID" value="GIM89103.1"/>
    <property type="molecule type" value="Genomic_DNA"/>
</dbReference>
<dbReference type="RefSeq" id="WP_213005080.1">
    <property type="nucleotide sequence ID" value="NZ_BOQN01000011.1"/>
</dbReference>
<accession>A0A919W3H5</accession>
<gene>
    <name evidence="1" type="ORF">Ato02nite_008960</name>
</gene>
<organism evidence="1 2">
    <name type="scientific">Paractinoplanes toevensis</name>
    <dbReference type="NCBI Taxonomy" id="571911"/>
    <lineage>
        <taxon>Bacteria</taxon>
        <taxon>Bacillati</taxon>
        <taxon>Actinomycetota</taxon>
        <taxon>Actinomycetes</taxon>
        <taxon>Micromonosporales</taxon>
        <taxon>Micromonosporaceae</taxon>
        <taxon>Paractinoplanes</taxon>
    </lineage>
</organism>
<reference evidence="1 2" key="1">
    <citation type="submission" date="2021-03" db="EMBL/GenBank/DDBJ databases">
        <title>Whole genome shotgun sequence of Actinoplanes toevensis NBRC 105298.</title>
        <authorList>
            <person name="Komaki H."/>
            <person name="Tamura T."/>
        </authorList>
    </citation>
    <scope>NUCLEOTIDE SEQUENCE [LARGE SCALE GENOMIC DNA]</scope>
    <source>
        <strain evidence="1 2">NBRC 105298</strain>
    </source>
</reference>
<evidence type="ECO:0000313" key="1">
    <source>
        <dbReference type="EMBL" id="GIM89103.1"/>
    </source>
</evidence>
<proteinExistence type="predicted"/>
<sequence length="200" mass="22283">MRIFELLEALEEVPSAQVKVRRGAVNIHQPALGETAVVEPDDVTEAAAVFVPTGEPAVQLEIRRHREILPLIVTTDDFVFTPVYADAVLDEGAELRVPAMPSLIAYSEMHRDVRAFGKAQDEEGLEADMLAATLLAHRCFLAGAIRVGLWPVRAAAWWEYANARIAPRLSLPPFRPDEIWDDLMADVTEARRQTEQAKTF</sequence>
<name>A0A919W3H5_9ACTN</name>
<keyword evidence="2" id="KW-1185">Reference proteome</keyword>
<protein>
    <submittedName>
        <fullName evidence="1">Uncharacterized protein</fullName>
    </submittedName>
</protein>
<comment type="caution">
    <text evidence="1">The sequence shown here is derived from an EMBL/GenBank/DDBJ whole genome shotgun (WGS) entry which is preliminary data.</text>
</comment>
<dbReference type="AlphaFoldDB" id="A0A919W3H5"/>